<gene>
    <name evidence="1" type="ORF">CGL2_11389058a</name>
</gene>
<dbReference type="EMBL" id="DS995259">
    <property type="protein sequence ID" value="EDZ39902.1"/>
    <property type="molecule type" value="Genomic_DNA"/>
</dbReference>
<protein>
    <recommendedName>
        <fullName evidence="2">DUF3800 domain-containing protein</fullName>
    </recommendedName>
</protein>
<reference evidence="1" key="1">
    <citation type="journal article" date="2004" name="Nature">
        <title>Community structure and metabolism through reconstruction of microbial genomes from the environment.</title>
        <authorList>
            <person name="Tyson G.W."/>
            <person name="Chapman J."/>
            <person name="Hugenholtz P."/>
            <person name="Allen E.E."/>
            <person name="Ram R.J."/>
            <person name="Richardson P.M."/>
            <person name="Solovyev V.V."/>
            <person name="Rubin E.M."/>
            <person name="Rokhsar D.S."/>
            <person name="Banfield J.F."/>
        </authorList>
    </citation>
    <scope>NUCLEOTIDE SEQUENCE [LARGE SCALE GENOMIC DNA]</scope>
</reference>
<dbReference type="InterPro" id="IPR024524">
    <property type="entry name" value="DUF3800"/>
</dbReference>
<dbReference type="Pfam" id="PF12686">
    <property type="entry name" value="DUF3800"/>
    <property type="match status" value="1"/>
</dbReference>
<dbReference type="AlphaFoldDB" id="B6AN45"/>
<evidence type="ECO:0008006" key="2">
    <source>
        <dbReference type="Google" id="ProtNLM"/>
    </source>
</evidence>
<sequence length="239" mass="28427">MTNRDQMNESFNVYCDESCHLEKDRQGVMVLGSIWCPLNEVVRLSKEVQDMKFRHKAMGELKWSKVSLSRLNFYLEIIDWFLAESPLHFRGLVVLHKERLNHFLFNEGSHDDFYYKMYFSLLSKILSPDRQYNIYLDIKDTRSRLKLRKLGEVLCNDKYDFTSQMINHLQNIRSHESNLLQLCDFLVGAVSYRHRGLISNSAKNSIIQHLERGIRRELLSSTPLREEKFNLFLFTPRQV</sequence>
<proteinExistence type="predicted"/>
<accession>B6AN45</accession>
<evidence type="ECO:0000313" key="1">
    <source>
        <dbReference type="EMBL" id="EDZ39902.1"/>
    </source>
</evidence>
<organism evidence="1">
    <name type="scientific">Leptospirillum sp. Group II '5-way CG'</name>
    <dbReference type="NCBI Taxonomy" id="419541"/>
    <lineage>
        <taxon>Bacteria</taxon>
        <taxon>Pseudomonadati</taxon>
        <taxon>Nitrospirota</taxon>
        <taxon>Nitrospiria</taxon>
        <taxon>Nitrospirales</taxon>
        <taxon>Nitrospiraceae</taxon>
        <taxon>Leptospirillum</taxon>
    </lineage>
</organism>
<name>B6AN45_9BACT</name>
<reference evidence="1" key="2">
    <citation type="journal article" date="2008" name="PLoS Biol.">
        <title>Population genomic analysis of strain variation in Leptospirillum group II bacteria involved in acid mine drainage formation.</title>
        <authorList>
            <person name="Simmons S.L."/>
            <person name="Dibartolo G."/>
            <person name="Denef V.J."/>
            <person name="Goltsman D.S."/>
            <person name="Thelen M.P."/>
            <person name="Banfield J.F."/>
        </authorList>
    </citation>
    <scope>NUCLEOTIDE SEQUENCE [LARGE SCALE GENOMIC DNA]</scope>
</reference>